<dbReference type="KEGG" id="amuc:Pan181_31720"/>
<evidence type="ECO:0000313" key="3">
    <source>
        <dbReference type="EMBL" id="QDU56960.1"/>
    </source>
</evidence>
<organism evidence="3 4">
    <name type="scientific">Aeoliella mucimassa</name>
    <dbReference type="NCBI Taxonomy" id="2527972"/>
    <lineage>
        <taxon>Bacteria</taxon>
        <taxon>Pseudomonadati</taxon>
        <taxon>Planctomycetota</taxon>
        <taxon>Planctomycetia</taxon>
        <taxon>Pirellulales</taxon>
        <taxon>Lacipirellulaceae</taxon>
        <taxon>Aeoliella</taxon>
    </lineage>
</organism>
<dbReference type="Pfam" id="PF14323">
    <property type="entry name" value="GxGYxYP_C"/>
    <property type="match status" value="1"/>
</dbReference>
<sequence>MLHPTNRRSTILVPLPRSLYFVGRCRTLHRSPHNTLRWESRPVIRYALTVVIATLAVLSSSLHAASPVYYFDLSELHQADLKDPAQAQRAWDVMHLTSSVQGIVNRNRSTLFVRFSPNPDDFWWNHLRSEGEWLHNRPVKQIGSITELLKVFQSQLKGTVVYDPRVPATSNVASTIAGVESRVCLRYDPSPDSLYSQVSHSKLSFTANEYRLMNDDGSVMFDATASPTSDAESPDVAKRVASAKCNAYLWAKERYLDTGMVSKSELAYYIDLYWLRCAGNSSVLNSTVMNHDYFIANQSFFTDLHVWEDEAPVDDPDQPVGTDTETLTQLLAAMKQQADGNMYYMGGFIPWAYKYTNYGPAGSHHEPVATEWKLVKMLSANNAILDADALGFSGMANASFYQHHPQPEQYPLQNKPTLERLQAEGLVDADGKVKPATYVAFYMGDYDSAAWFHHHVPLLWSDEAHGKIPCGWAINPSLDRRAPHAMYYARTHAAASDYFMSGDCGAGYINPGEFANTNHADESWQAWIDLNKRAFHKYDLSLTGFVIDGLAPRMDAAGLGKYAEFSPDGIGTQGVYDSALTEQALREHQLPVVPMATDLYGEPAEAGKRLAELPSGQAPHFLFVRTILKTPSWHQQTAEQAQQHRDIKFVDPYTLFLLYRLHHCP</sequence>
<dbReference type="Gene3D" id="3.20.20.490">
    <property type="entry name" value="GxGYxYP glycoside hydrolase, C-terminal domain"/>
    <property type="match status" value="1"/>
</dbReference>
<accession>A0A518AQG0</accession>
<dbReference type="AlphaFoldDB" id="A0A518AQG0"/>
<evidence type="ECO:0000259" key="2">
    <source>
        <dbReference type="Pfam" id="PF14323"/>
    </source>
</evidence>
<protein>
    <recommendedName>
        <fullName evidence="2">GxGYxYP putative glycoside hydrolase C-terminal domain-containing protein</fullName>
    </recommendedName>
</protein>
<dbReference type="InterPro" id="IPR025832">
    <property type="entry name" value="GxGYxYP_C"/>
</dbReference>
<keyword evidence="1" id="KW-1133">Transmembrane helix</keyword>
<evidence type="ECO:0000313" key="4">
    <source>
        <dbReference type="Proteomes" id="UP000315750"/>
    </source>
</evidence>
<dbReference type="Proteomes" id="UP000315750">
    <property type="component" value="Chromosome"/>
</dbReference>
<gene>
    <name evidence="3" type="ORF">Pan181_31720</name>
</gene>
<dbReference type="EMBL" id="CP036278">
    <property type="protein sequence ID" value="QDU56960.1"/>
    <property type="molecule type" value="Genomic_DNA"/>
</dbReference>
<dbReference type="PANTHER" id="PTHR37321">
    <property type="entry name" value="EXPORTED PROTEIN-RELATED"/>
    <property type="match status" value="1"/>
</dbReference>
<evidence type="ECO:0000256" key="1">
    <source>
        <dbReference type="SAM" id="Phobius"/>
    </source>
</evidence>
<feature type="transmembrane region" description="Helical" evidence="1">
    <location>
        <begin position="46"/>
        <end position="71"/>
    </location>
</feature>
<feature type="domain" description="GxGYxYP putative glycoside hydrolase C-terminal" evidence="2">
    <location>
        <begin position="437"/>
        <end position="659"/>
    </location>
</feature>
<keyword evidence="1" id="KW-0812">Transmembrane</keyword>
<keyword evidence="1" id="KW-0472">Membrane</keyword>
<name>A0A518AQG0_9BACT</name>
<dbReference type="PANTHER" id="PTHR37321:SF1">
    <property type="entry name" value="EXPORTED PROTEIN"/>
    <property type="match status" value="1"/>
</dbReference>
<dbReference type="InterPro" id="IPR038410">
    <property type="entry name" value="GxGYxYP_C_sf"/>
</dbReference>
<proteinExistence type="predicted"/>
<reference evidence="3 4" key="1">
    <citation type="submission" date="2019-02" db="EMBL/GenBank/DDBJ databases">
        <title>Deep-cultivation of Planctomycetes and their phenomic and genomic characterization uncovers novel biology.</title>
        <authorList>
            <person name="Wiegand S."/>
            <person name="Jogler M."/>
            <person name="Boedeker C."/>
            <person name="Pinto D."/>
            <person name="Vollmers J."/>
            <person name="Rivas-Marin E."/>
            <person name="Kohn T."/>
            <person name="Peeters S.H."/>
            <person name="Heuer A."/>
            <person name="Rast P."/>
            <person name="Oberbeckmann S."/>
            <person name="Bunk B."/>
            <person name="Jeske O."/>
            <person name="Meyerdierks A."/>
            <person name="Storesund J.E."/>
            <person name="Kallscheuer N."/>
            <person name="Luecker S."/>
            <person name="Lage O.M."/>
            <person name="Pohl T."/>
            <person name="Merkel B.J."/>
            <person name="Hornburger P."/>
            <person name="Mueller R.-W."/>
            <person name="Bruemmer F."/>
            <person name="Labrenz M."/>
            <person name="Spormann A.M."/>
            <person name="Op den Camp H."/>
            <person name="Overmann J."/>
            <person name="Amann R."/>
            <person name="Jetten M.S.M."/>
            <person name="Mascher T."/>
            <person name="Medema M.H."/>
            <person name="Devos D.P."/>
            <person name="Kaster A.-K."/>
            <person name="Ovreas L."/>
            <person name="Rohde M."/>
            <person name="Galperin M.Y."/>
            <person name="Jogler C."/>
        </authorList>
    </citation>
    <scope>NUCLEOTIDE SEQUENCE [LARGE SCALE GENOMIC DNA]</scope>
    <source>
        <strain evidence="3 4">Pan181</strain>
    </source>
</reference>
<keyword evidence="4" id="KW-1185">Reference proteome</keyword>